<dbReference type="AlphaFoldDB" id="A0A9W9K6K8"/>
<dbReference type="InterPro" id="IPR008979">
    <property type="entry name" value="Galactose-bd-like_sf"/>
</dbReference>
<keyword evidence="4" id="KW-1185">Reference proteome</keyword>
<dbReference type="OrthoDB" id="4240053at2759"/>
<dbReference type="GeneID" id="81358727"/>
<reference evidence="3" key="2">
    <citation type="journal article" date="2023" name="IMA Fungus">
        <title>Comparative genomic study of the Penicillium genus elucidates a diverse pangenome and 15 lateral gene transfer events.</title>
        <authorList>
            <person name="Petersen C."/>
            <person name="Sorensen T."/>
            <person name="Nielsen M.R."/>
            <person name="Sondergaard T.E."/>
            <person name="Sorensen J.L."/>
            <person name="Fitzpatrick D.A."/>
            <person name="Frisvad J.C."/>
            <person name="Nielsen K.L."/>
        </authorList>
    </citation>
    <scope>NUCLEOTIDE SEQUENCE</scope>
    <source>
        <strain evidence="3">IBT 30761</strain>
    </source>
</reference>
<dbReference type="EMBL" id="JAPQKI010000006">
    <property type="protein sequence ID" value="KAJ5094964.1"/>
    <property type="molecule type" value="Genomic_DNA"/>
</dbReference>
<gene>
    <name evidence="3" type="ORF">N7532_007255</name>
</gene>
<sequence length="455" mass="50812">MALSACNAVLNPSFETGTLKPWFSSAVNVAKVTSGTSAYSGEYYLNLQTAVGNRGNTISQHLKHLKPHEKYDFSVQVQVPSPSGSEYCSVYVYMGRNATIGAIASTQLFDLEEWTALTGTYTAKRSDDILNIVVACDSEDSSVTGNVLIDDVNFTGREIEEKIANDMRLMVYFAIAKLYYKIIALVKIERIIVVHRKSLPVRQLRIVGGLRELAVPGFELKTEVHPLVESLEYFNNCMYPRLSQILLLSSNINIYRIPAELFKKALHAPDYAKLGLVCITLSHRMNQSGHNPDSKSLEKNFYNYRGHVIRSLNNDLHMIKKRDSHRVLTGILTLLLLDAQQGISQHWRYHMEGVRGLITLRGGMHKVAVQFAAMPIVLCYVFLAVNGDTASPASDMLITSIPADEIYLVIKQFGGNGFAFQMCPMSLFVEIMNINRIRARASIAGLMEEGFVEDD</sequence>
<evidence type="ECO:0000256" key="1">
    <source>
        <dbReference type="ARBA" id="ARBA00022801"/>
    </source>
</evidence>
<organism evidence="3 4">
    <name type="scientific">Penicillium argentinense</name>
    <dbReference type="NCBI Taxonomy" id="1131581"/>
    <lineage>
        <taxon>Eukaryota</taxon>
        <taxon>Fungi</taxon>
        <taxon>Dikarya</taxon>
        <taxon>Ascomycota</taxon>
        <taxon>Pezizomycotina</taxon>
        <taxon>Eurotiomycetes</taxon>
        <taxon>Eurotiomycetidae</taxon>
        <taxon>Eurotiales</taxon>
        <taxon>Aspergillaceae</taxon>
        <taxon>Penicillium</taxon>
    </lineage>
</organism>
<comment type="caution">
    <text evidence="3">The sequence shown here is derived from an EMBL/GenBank/DDBJ whole genome shotgun (WGS) entry which is preliminary data.</text>
</comment>
<name>A0A9W9K6K8_9EURO</name>
<evidence type="ECO:0000313" key="3">
    <source>
        <dbReference type="EMBL" id="KAJ5094964.1"/>
    </source>
</evidence>
<dbReference type="Gene3D" id="2.60.120.260">
    <property type="entry name" value="Galactose-binding domain-like"/>
    <property type="match status" value="1"/>
</dbReference>
<keyword evidence="1" id="KW-0378">Hydrolase</keyword>
<protein>
    <recommendedName>
        <fullName evidence="2">CBM-cenC domain-containing protein</fullName>
    </recommendedName>
</protein>
<feature type="domain" description="CBM-cenC" evidence="2">
    <location>
        <begin position="7"/>
        <end position="134"/>
    </location>
</feature>
<dbReference type="SUPFAM" id="SSF49785">
    <property type="entry name" value="Galactose-binding domain-like"/>
    <property type="match status" value="1"/>
</dbReference>
<dbReference type="Proteomes" id="UP001149074">
    <property type="component" value="Unassembled WGS sequence"/>
</dbReference>
<accession>A0A9W9K6K8</accession>
<dbReference type="Pfam" id="PF11951">
    <property type="entry name" value="Fungal_trans_2"/>
    <property type="match status" value="1"/>
</dbReference>
<evidence type="ECO:0000313" key="4">
    <source>
        <dbReference type="Proteomes" id="UP001149074"/>
    </source>
</evidence>
<dbReference type="InterPro" id="IPR021858">
    <property type="entry name" value="Fun_TF"/>
</dbReference>
<proteinExistence type="predicted"/>
<dbReference type="RefSeq" id="XP_056473114.1">
    <property type="nucleotide sequence ID" value="XM_056619748.1"/>
</dbReference>
<reference evidence="3" key="1">
    <citation type="submission" date="2022-11" db="EMBL/GenBank/DDBJ databases">
        <authorList>
            <person name="Petersen C."/>
        </authorList>
    </citation>
    <scope>NUCLEOTIDE SEQUENCE</scope>
    <source>
        <strain evidence="3">IBT 30761</strain>
    </source>
</reference>
<dbReference type="GO" id="GO:0016798">
    <property type="term" value="F:hydrolase activity, acting on glycosyl bonds"/>
    <property type="evidence" value="ECO:0007669"/>
    <property type="project" value="InterPro"/>
</dbReference>
<dbReference type="Pfam" id="PF02018">
    <property type="entry name" value="CBM_4_9"/>
    <property type="match status" value="1"/>
</dbReference>
<evidence type="ECO:0000259" key="2">
    <source>
        <dbReference type="Pfam" id="PF02018"/>
    </source>
</evidence>
<dbReference type="InterPro" id="IPR003305">
    <property type="entry name" value="CenC_carb-bd"/>
</dbReference>